<dbReference type="KEGG" id="paru:CYR75_15290"/>
<keyword evidence="3" id="KW-1185">Reference proteome</keyword>
<dbReference type="RefSeq" id="WP_101501128.1">
    <property type="nucleotide sequence ID" value="NZ_CP025584.1"/>
</dbReference>
<evidence type="ECO:0000313" key="2">
    <source>
        <dbReference type="EMBL" id="AUM75790.1"/>
    </source>
</evidence>
<feature type="signal peptide" evidence="1">
    <location>
        <begin position="1"/>
        <end position="25"/>
    </location>
</feature>
<dbReference type="OrthoDB" id="7757523at2"/>
<proteinExistence type="predicted"/>
<evidence type="ECO:0000313" key="3">
    <source>
        <dbReference type="Proteomes" id="UP000234882"/>
    </source>
</evidence>
<sequence>MTEKMMTRLAPVLALALVAGAPALAENSNLRAALSVLPDTVFSGLTPDVARYVDLTALAEAHDGTLGREALARALMGGGIRPVEAIAVGTAEGFGEKAGVDASALAFVAGMGQPPEAVSIWGLADETAATTAFASLSERGFEELPSGMIANGEPGVMNLAGRDPADPWRGTMGQPSVVARSGLTLLQADDAAVLEPLLADGPSALDTPAGKTILAGLEAQEGAVLQVAFLGPWHGLSGRIDPTVLAGKTPEEARTALEEAAAASPVGLPLWQSAALADVETPEGPTLILALAYADCPEAQAAAERAAELWRGMDGADGDLAAASTAPPTPSGCAAVLHVASLDGTPGPFNRASHALITGNLPALRIGSGG</sequence>
<gene>
    <name evidence="2" type="ORF">CYR75_15290</name>
</gene>
<dbReference type="AlphaFoldDB" id="A0A2K9MJI3"/>
<reference evidence="2 3" key="1">
    <citation type="submission" date="2017-12" db="EMBL/GenBank/DDBJ databases">
        <title>Genomic analysis of Paracoccus sp. CBA4604.</title>
        <authorList>
            <person name="Roh S.W."/>
            <person name="Kim J.Y."/>
            <person name="Kim J.S."/>
        </authorList>
    </citation>
    <scope>NUCLEOTIDE SEQUENCE [LARGE SCALE GENOMIC DNA]</scope>
    <source>
        <strain evidence="2 3">CBA4604</strain>
        <plasmid evidence="3">pcba4604-01</plasmid>
    </source>
</reference>
<dbReference type="Proteomes" id="UP000234882">
    <property type="component" value="Plasmid pCBA4604-01"/>
</dbReference>
<keyword evidence="2" id="KW-0614">Plasmid</keyword>
<keyword evidence="1" id="KW-0732">Signal</keyword>
<accession>A0A2K9MJI3</accession>
<evidence type="ECO:0000256" key="1">
    <source>
        <dbReference type="SAM" id="SignalP"/>
    </source>
</evidence>
<feature type="chain" id="PRO_5014830521" evidence="1">
    <location>
        <begin position="26"/>
        <end position="370"/>
    </location>
</feature>
<dbReference type="EMBL" id="CP025584">
    <property type="protein sequence ID" value="AUM75790.1"/>
    <property type="molecule type" value="Genomic_DNA"/>
</dbReference>
<geneLocation type="plasmid" evidence="3">
    <name>pcba4604-01</name>
</geneLocation>
<name>A0A2K9MJI3_9RHOB</name>
<protein>
    <submittedName>
        <fullName evidence="2">Uncharacterized protein</fullName>
    </submittedName>
</protein>
<organism evidence="2 3">
    <name type="scientific">Paracoccus jeotgali</name>
    <dbReference type="NCBI Taxonomy" id="2065379"/>
    <lineage>
        <taxon>Bacteria</taxon>
        <taxon>Pseudomonadati</taxon>
        <taxon>Pseudomonadota</taxon>
        <taxon>Alphaproteobacteria</taxon>
        <taxon>Rhodobacterales</taxon>
        <taxon>Paracoccaceae</taxon>
        <taxon>Paracoccus</taxon>
    </lineage>
</organism>